<sequence length="218" mass="23962">MSNRVACATTSSLWVMRFVSLSIFLFNFIKYSRFNTKSTKIIMFTQLNLHLSLPISEISTSASGFDSGCTIVSSGAATFLGDPKDVTLGNGLSVSAFSLLNSTYFSTNSSTNFTKSLVALICPFLQLLSTIGLIQLDAFQSTQKLIFNMQPCPWSSHRNMYLVLVLKLVPLGTFGVLVILKTFMYLSQSQCKRISATSQFVDLGPTGKCSCLVYWNSL</sequence>
<keyword evidence="1" id="KW-0472">Membrane</keyword>
<organism evidence="2 3">
    <name type="scientific">Saccharomyces cerevisiae (strain AWRI1631)</name>
    <name type="common">Baker's yeast</name>
    <dbReference type="NCBI Taxonomy" id="545124"/>
    <lineage>
        <taxon>Eukaryota</taxon>
        <taxon>Fungi</taxon>
        <taxon>Dikarya</taxon>
        <taxon>Ascomycota</taxon>
        <taxon>Saccharomycotina</taxon>
        <taxon>Saccharomycetes</taxon>
        <taxon>Saccharomycetales</taxon>
        <taxon>Saccharomycetaceae</taxon>
        <taxon>Saccharomyces</taxon>
    </lineage>
</organism>
<reference evidence="2 3" key="1">
    <citation type="journal article" date="2008" name="FEMS Yeast Res.">
        <title>Comparative genome analysis of a Saccharomyces cerevisiae wine strain.</title>
        <authorList>
            <person name="Borneman A.R."/>
            <person name="Forgan A.H."/>
            <person name="Pretorius I.S."/>
            <person name="Chambers P.J."/>
        </authorList>
    </citation>
    <scope>NUCLEOTIDE SEQUENCE [LARGE SCALE GENOMIC DNA]</scope>
    <source>
        <strain evidence="2 3">AWRI1631</strain>
    </source>
</reference>
<accession>B5VN05</accession>
<feature type="transmembrane region" description="Helical" evidence="1">
    <location>
        <begin position="12"/>
        <end position="29"/>
    </location>
</feature>
<keyword evidence="1" id="KW-1133">Transmembrane helix</keyword>
<dbReference type="Proteomes" id="UP000008988">
    <property type="component" value="Unassembled WGS sequence"/>
</dbReference>
<feature type="transmembrane region" description="Helical" evidence="1">
    <location>
        <begin position="159"/>
        <end position="180"/>
    </location>
</feature>
<comment type="caution">
    <text evidence="2">The sequence shown here is derived from an EMBL/GenBank/DDBJ whole genome shotgun (WGS) entry which is preliminary data.</text>
</comment>
<protein>
    <submittedName>
        <fullName evidence="2">Uncharacterized protein</fullName>
    </submittedName>
</protein>
<evidence type="ECO:0000256" key="1">
    <source>
        <dbReference type="SAM" id="Phobius"/>
    </source>
</evidence>
<dbReference type="EMBL" id="ABSV01001587">
    <property type="protein sequence ID" value="EDZ70687.1"/>
    <property type="molecule type" value="Genomic_DNA"/>
</dbReference>
<evidence type="ECO:0000313" key="2">
    <source>
        <dbReference type="EMBL" id="EDZ70687.1"/>
    </source>
</evidence>
<name>B5VN05_YEAS6</name>
<feature type="transmembrane region" description="Helical" evidence="1">
    <location>
        <begin position="117"/>
        <end position="139"/>
    </location>
</feature>
<proteinExistence type="predicted"/>
<keyword evidence="1" id="KW-0812">Transmembrane</keyword>
<dbReference type="AlphaFoldDB" id="B5VN05"/>
<gene>
    <name evidence="2" type="ORF">AWRI1631_121180</name>
</gene>
<evidence type="ECO:0000313" key="3">
    <source>
        <dbReference type="Proteomes" id="UP000008988"/>
    </source>
</evidence>